<dbReference type="EMBL" id="FNOT01000011">
    <property type="protein sequence ID" value="SDY77036.1"/>
    <property type="molecule type" value="Genomic_DNA"/>
</dbReference>
<feature type="transmembrane region" description="Helical" evidence="1">
    <location>
        <begin position="163"/>
        <end position="182"/>
    </location>
</feature>
<keyword evidence="4" id="KW-1185">Reference proteome</keyword>
<keyword evidence="1" id="KW-0472">Membrane</keyword>
<dbReference type="Gene3D" id="3.40.50.10140">
    <property type="entry name" value="Toll/interleukin-1 receptor homology (TIR) domain"/>
    <property type="match status" value="1"/>
</dbReference>
<keyword evidence="1" id="KW-1133">Transmembrane helix</keyword>
<protein>
    <submittedName>
        <fullName evidence="3">TIR domain-containing protein</fullName>
    </submittedName>
</protein>
<dbReference type="Proteomes" id="UP000198921">
    <property type="component" value="Unassembled WGS sequence"/>
</dbReference>
<feature type="domain" description="TIR" evidence="2">
    <location>
        <begin position="3"/>
        <end position="141"/>
    </location>
</feature>
<dbReference type="SUPFAM" id="SSF52200">
    <property type="entry name" value="Toll/Interleukin receptor TIR domain"/>
    <property type="match status" value="1"/>
</dbReference>
<reference evidence="4" key="1">
    <citation type="submission" date="2016-10" db="EMBL/GenBank/DDBJ databases">
        <authorList>
            <person name="Varghese N."/>
            <person name="Submissions S."/>
        </authorList>
    </citation>
    <scope>NUCLEOTIDE SEQUENCE [LARGE SCALE GENOMIC DNA]</scope>
    <source>
        <strain evidence="4">DSM 45422</strain>
    </source>
</reference>
<dbReference type="Pfam" id="PF13676">
    <property type="entry name" value="TIR_2"/>
    <property type="match status" value="1"/>
</dbReference>
<dbReference type="RefSeq" id="WP_170856844.1">
    <property type="nucleotide sequence ID" value="NZ_FNOT01000011.1"/>
</dbReference>
<evidence type="ECO:0000313" key="3">
    <source>
        <dbReference type="EMBL" id="SDY77036.1"/>
    </source>
</evidence>
<dbReference type="AlphaFoldDB" id="A0A1H3MKB8"/>
<dbReference type="GO" id="GO:0007165">
    <property type="term" value="P:signal transduction"/>
    <property type="evidence" value="ECO:0007669"/>
    <property type="project" value="InterPro"/>
</dbReference>
<evidence type="ECO:0000313" key="4">
    <source>
        <dbReference type="Proteomes" id="UP000198921"/>
    </source>
</evidence>
<gene>
    <name evidence="3" type="ORF">SAMN05660209_03665</name>
</gene>
<accession>A0A1H3MKB8</accession>
<dbReference type="InterPro" id="IPR000157">
    <property type="entry name" value="TIR_dom"/>
</dbReference>
<name>A0A1H3MKB8_9ACTN</name>
<proteinExistence type="predicted"/>
<evidence type="ECO:0000256" key="1">
    <source>
        <dbReference type="SAM" id="Phobius"/>
    </source>
</evidence>
<evidence type="ECO:0000259" key="2">
    <source>
        <dbReference type="Pfam" id="PF13676"/>
    </source>
</evidence>
<dbReference type="STRING" id="1137993.SAMN05660209_03665"/>
<dbReference type="InterPro" id="IPR035897">
    <property type="entry name" value="Toll_tir_struct_dom_sf"/>
</dbReference>
<sequence length="335" mass="35510">MRIFLSYRRGDVGGYAGRLADALHARMGPRSVFQDVLDIAPGQDYTAVIDRALDDSDALLAVIGPGWLTASTPQGSPRLFAADDYVRLEIARALDRDVRVVPVLVGGATLPAGADLPEALQRLAQRQAVVLHDETWHQDVDGLMRSLRGKASSPTQRRRGGPVALAVAAPLAALGAGAWWLWGPTDEGGSGQEAGAEIASCPPLTGDGWTAIQLSADPIGGEEVEGGELIFSVEAASWRPQGSAWQVTLATTMEAALPSGAYHGDWRYDSLVVAQRPFAVTCFSPSPEFVDAETVGDALIGFDVACEPVGYIQLRLENDADRIDVTPPTLEPGEC</sequence>
<keyword evidence="1" id="KW-0812">Transmembrane</keyword>
<organism evidence="3 4">
    <name type="scientific">Geodermatophilus africanus</name>
    <dbReference type="NCBI Taxonomy" id="1137993"/>
    <lineage>
        <taxon>Bacteria</taxon>
        <taxon>Bacillati</taxon>
        <taxon>Actinomycetota</taxon>
        <taxon>Actinomycetes</taxon>
        <taxon>Geodermatophilales</taxon>
        <taxon>Geodermatophilaceae</taxon>
        <taxon>Geodermatophilus</taxon>
    </lineage>
</organism>